<evidence type="ECO:0000313" key="2">
    <source>
        <dbReference type="EMBL" id="MBB6439813.1"/>
    </source>
</evidence>
<dbReference type="Proteomes" id="UP000540423">
    <property type="component" value="Unassembled WGS sequence"/>
</dbReference>
<reference evidence="2 3" key="1">
    <citation type="submission" date="2020-08" db="EMBL/GenBank/DDBJ databases">
        <title>Genomic Encyclopedia of Type Strains, Phase IV (KMG-IV): sequencing the most valuable type-strain genomes for metagenomic binning, comparative biology and taxonomic classification.</title>
        <authorList>
            <person name="Goeker M."/>
        </authorList>
    </citation>
    <scope>NUCLEOTIDE SEQUENCE [LARGE SCALE GENOMIC DNA]</scope>
    <source>
        <strain evidence="2 3">DSM 40141</strain>
    </source>
</reference>
<dbReference type="EMBL" id="JACHEM010000029">
    <property type="protein sequence ID" value="MBB6439813.1"/>
    <property type="molecule type" value="Genomic_DNA"/>
</dbReference>
<evidence type="ECO:0000256" key="1">
    <source>
        <dbReference type="SAM" id="MobiDB-lite"/>
    </source>
</evidence>
<organism evidence="2 3">
    <name type="scientific">Streptomyces candidus</name>
    <dbReference type="NCBI Taxonomy" id="67283"/>
    <lineage>
        <taxon>Bacteria</taxon>
        <taxon>Bacillati</taxon>
        <taxon>Actinomycetota</taxon>
        <taxon>Actinomycetes</taxon>
        <taxon>Kitasatosporales</taxon>
        <taxon>Streptomycetaceae</taxon>
        <taxon>Streptomyces</taxon>
    </lineage>
</organism>
<accession>A0A7X0LSL7</accession>
<keyword evidence="3" id="KW-1185">Reference proteome</keyword>
<dbReference type="AlphaFoldDB" id="A0A7X0LSL7"/>
<evidence type="ECO:0000313" key="3">
    <source>
        <dbReference type="Proteomes" id="UP000540423"/>
    </source>
</evidence>
<proteinExistence type="predicted"/>
<feature type="region of interest" description="Disordered" evidence="1">
    <location>
        <begin position="113"/>
        <end position="138"/>
    </location>
</feature>
<gene>
    <name evidence="2" type="ORF">HNQ79_006325</name>
</gene>
<protein>
    <submittedName>
        <fullName evidence="2">Uncharacterized protein</fullName>
    </submittedName>
</protein>
<dbReference type="RefSeq" id="WP_185036315.1">
    <property type="nucleotide sequence ID" value="NZ_BNBN01000025.1"/>
</dbReference>
<comment type="caution">
    <text evidence="2">The sequence shown here is derived from an EMBL/GenBank/DDBJ whole genome shotgun (WGS) entry which is preliminary data.</text>
</comment>
<name>A0A7X0LSL7_9ACTN</name>
<sequence>MTAPDVARALSGLLEASHTAPFEQLPRLLDSAAKEAGAGGAWLFVADLQEEVLREVTGFGLSAGEGGEEFPIEGTLPGRAYQTAVVTAPARGGACWVGETALVLEEGHGLGHAAAQHSRSAPPQRLLHHSPGPAHRCTTRPAAQRRGVVVLAPSARTV</sequence>